<evidence type="ECO:0008006" key="3">
    <source>
        <dbReference type="Google" id="ProtNLM"/>
    </source>
</evidence>
<protein>
    <recommendedName>
        <fullName evidence="3">DUF4845 domain-containing protein</fullName>
    </recommendedName>
</protein>
<dbReference type="AlphaFoldDB" id="A0A840FZ63"/>
<dbReference type="EMBL" id="JACIGE010000004">
    <property type="protein sequence ID" value="MBB4247174.1"/>
    <property type="molecule type" value="Genomic_DNA"/>
</dbReference>
<reference evidence="1 2" key="1">
    <citation type="submission" date="2020-08" db="EMBL/GenBank/DDBJ databases">
        <title>Genome sequencing of Purple Non-Sulfur Bacteria from various extreme environments.</title>
        <authorList>
            <person name="Mayer M."/>
        </authorList>
    </citation>
    <scope>NUCLEOTIDE SEQUENCE [LARGE SCALE GENOMIC DNA]</scope>
    <source>
        <strain evidence="1 2">2761</strain>
    </source>
</reference>
<dbReference type="RefSeq" id="WP_153115673.1">
    <property type="nucleotide sequence ID" value="NZ_JACIGE010000004.1"/>
</dbReference>
<dbReference type="InterPro" id="IPR032314">
    <property type="entry name" value="DUF4845"/>
</dbReference>
<accession>A0A840FZ63</accession>
<keyword evidence="2" id="KW-1185">Reference proteome</keyword>
<dbReference type="Pfam" id="PF16137">
    <property type="entry name" value="DUF4845"/>
    <property type="match status" value="1"/>
</dbReference>
<name>A0A840FZ63_RHOTE</name>
<evidence type="ECO:0000313" key="1">
    <source>
        <dbReference type="EMBL" id="MBB4247174.1"/>
    </source>
</evidence>
<organism evidence="1 2">
    <name type="scientific">Rhodocyclus tenuis</name>
    <name type="common">Rhodospirillum tenue</name>
    <dbReference type="NCBI Taxonomy" id="1066"/>
    <lineage>
        <taxon>Bacteria</taxon>
        <taxon>Pseudomonadati</taxon>
        <taxon>Pseudomonadota</taxon>
        <taxon>Betaproteobacteria</taxon>
        <taxon>Rhodocyclales</taxon>
        <taxon>Rhodocyclaceae</taxon>
        <taxon>Rhodocyclus</taxon>
    </lineage>
</organism>
<evidence type="ECO:0000313" key="2">
    <source>
        <dbReference type="Proteomes" id="UP000587070"/>
    </source>
</evidence>
<dbReference type="OrthoDB" id="9133279at2"/>
<comment type="caution">
    <text evidence="1">The sequence shown here is derived from an EMBL/GenBank/DDBJ whole genome shotgun (WGS) entry which is preliminary data.</text>
</comment>
<dbReference type="Proteomes" id="UP000587070">
    <property type="component" value="Unassembled WGS sequence"/>
</dbReference>
<sequence length="121" mass="13203">MNRQRGVALSGLLLWGFVVAVVALLAIKVVPEVIDYYKIQKDVKAVAAAAGGQTVPEIRKAFERYAEVDQIKTLTPADLDISKEGNEVVIEFAYEKRIPLFANVSLLIDFRGSSSGHGKAE</sequence>
<gene>
    <name evidence="1" type="ORF">GGD90_001540</name>
</gene>
<proteinExistence type="predicted"/>